<dbReference type="PANTHER" id="PTHR47381">
    <property type="entry name" value="ALPHA/BETA-HYDROLASES SUPERFAMILY PROTEIN"/>
    <property type="match status" value="1"/>
</dbReference>
<dbReference type="Pfam" id="PF00326">
    <property type="entry name" value="Peptidase_S9"/>
    <property type="match status" value="2"/>
</dbReference>
<dbReference type="InterPro" id="IPR001375">
    <property type="entry name" value="Peptidase_S9_cat"/>
</dbReference>
<dbReference type="SUPFAM" id="SSF53474">
    <property type="entry name" value="alpha/beta-Hydrolases"/>
    <property type="match status" value="3"/>
</dbReference>
<protein>
    <recommendedName>
        <fullName evidence="1">Peptidase S9 prolyl oligopeptidase catalytic domain-containing protein</fullName>
    </recommendedName>
</protein>
<keyword evidence="3" id="KW-1185">Reference proteome</keyword>
<sequence>MHGTRANKEWLRPWLEAYASRGYVAIGLDSRYHGERADSKTAYQDALISSWKKGDTMPFIFDTVWDLIKLAEYLTQRKDIDPQRIGITGMHAWFAAAVDTRYSVAAPLIGVQGFRWAIDNDAWQARVDSLKPVFEAPGLVSQFDAAYSVPVTAPRPLYLLKGAKDPRCPLGGLVVPLKRAKKAYKKTASPRNFKMETLTNETDELRSEFLHVLPCQRSAKVLVKNCTLFLLVSNLLITGAMETHEAVHFRSQFLHALLSRRSAPVPLVAECSKPVANPVFQSAVPSLAATESCPKEHMDNLKSMLKEENIHLHTEAGEQGRLPLLILSLKDKSVERRPAVVFMHASDANKEWLRPFLEAYASRGYVAIGLDSRYHGERADSKTAYRDALISSWKNGNTMPFIFDTVWDLIKLAEYLTQRKDIDPQRIGITGISLGGMQAWFAAAVDTRYSVAVPLIGVQGFRWAIENDAASKIARIDMGKSEIDKEVVKKVWGRIAPGIASQFDAPYSVPVIAPRPLYLLNGAEDPRCPLGGLVVPVKRAKKAYKKTPANFKVWDLIKLAEYLTQRKDIDPQRIGITGISLGGMQAWFAAAVDTRYSVAVPLIGVQGFRWAIENDAWQARVDSLKPLFEVARIDMGKSEIDKEVVKKVWGRIAPGIASQFDAPYSVPVIAPRPLYLLNGAEDPRCPLGGLVVPVKRAKKAYKKTPANFKFVAEEGVGHTVTSFMIKESSDWFDKFLKQGNMTSH</sequence>
<dbReference type="InterPro" id="IPR029058">
    <property type="entry name" value="AB_hydrolase_fold"/>
</dbReference>
<evidence type="ECO:0000313" key="3">
    <source>
        <dbReference type="Proteomes" id="UP000886595"/>
    </source>
</evidence>
<dbReference type="Proteomes" id="UP000886595">
    <property type="component" value="Unassembled WGS sequence"/>
</dbReference>
<evidence type="ECO:0000259" key="1">
    <source>
        <dbReference type="Pfam" id="PF00326"/>
    </source>
</evidence>
<dbReference type="GO" id="GO:0006508">
    <property type="term" value="P:proteolysis"/>
    <property type="evidence" value="ECO:0007669"/>
    <property type="project" value="InterPro"/>
</dbReference>
<dbReference type="AlphaFoldDB" id="A0A8X7UMR4"/>
<feature type="domain" description="Peptidase S9 prolyl oligopeptidase catalytic" evidence="1">
    <location>
        <begin position="404"/>
        <end position="458"/>
    </location>
</feature>
<dbReference type="Gene3D" id="3.40.50.1820">
    <property type="entry name" value="alpha/beta hydrolase"/>
    <property type="match status" value="3"/>
</dbReference>
<dbReference type="GO" id="GO:0008236">
    <property type="term" value="F:serine-type peptidase activity"/>
    <property type="evidence" value="ECO:0007669"/>
    <property type="project" value="InterPro"/>
</dbReference>
<organism evidence="2 3">
    <name type="scientific">Brassica carinata</name>
    <name type="common">Ethiopian mustard</name>
    <name type="synonym">Abyssinian cabbage</name>
    <dbReference type="NCBI Taxonomy" id="52824"/>
    <lineage>
        <taxon>Eukaryota</taxon>
        <taxon>Viridiplantae</taxon>
        <taxon>Streptophyta</taxon>
        <taxon>Embryophyta</taxon>
        <taxon>Tracheophyta</taxon>
        <taxon>Spermatophyta</taxon>
        <taxon>Magnoliopsida</taxon>
        <taxon>eudicotyledons</taxon>
        <taxon>Gunneridae</taxon>
        <taxon>Pentapetalae</taxon>
        <taxon>rosids</taxon>
        <taxon>malvids</taxon>
        <taxon>Brassicales</taxon>
        <taxon>Brassicaceae</taxon>
        <taxon>Brassiceae</taxon>
        <taxon>Brassica</taxon>
    </lineage>
</organism>
<evidence type="ECO:0000313" key="2">
    <source>
        <dbReference type="EMBL" id="KAG2284144.1"/>
    </source>
</evidence>
<feature type="domain" description="Peptidase S9 prolyl oligopeptidase catalytic" evidence="1">
    <location>
        <begin position="551"/>
        <end position="605"/>
    </location>
</feature>
<accession>A0A8X7UMR4</accession>
<dbReference type="OrthoDB" id="2152248at2759"/>
<dbReference type="EMBL" id="JAAMPC010000011">
    <property type="protein sequence ID" value="KAG2284144.1"/>
    <property type="molecule type" value="Genomic_DNA"/>
</dbReference>
<gene>
    <name evidence="2" type="ORF">Bca52824_055364</name>
</gene>
<proteinExistence type="predicted"/>
<dbReference type="PANTHER" id="PTHR47381:SF3">
    <property type="entry name" value="ALPHA_BETA-HYDROLASES SUPERFAMILY PROTEIN"/>
    <property type="match status" value="1"/>
</dbReference>
<comment type="caution">
    <text evidence="2">The sequence shown here is derived from an EMBL/GenBank/DDBJ whole genome shotgun (WGS) entry which is preliminary data.</text>
</comment>
<reference evidence="2 3" key="1">
    <citation type="submission" date="2020-02" db="EMBL/GenBank/DDBJ databases">
        <authorList>
            <person name="Ma Q."/>
            <person name="Huang Y."/>
            <person name="Song X."/>
            <person name="Pei D."/>
        </authorList>
    </citation>
    <scope>NUCLEOTIDE SEQUENCE [LARGE SCALE GENOMIC DNA]</scope>
    <source>
        <strain evidence="2">Sxm20200214</strain>
        <tissue evidence="2">Leaf</tissue>
    </source>
</reference>
<name>A0A8X7UMR4_BRACI</name>